<dbReference type="AlphaFoldDB" id="A0A812MYH8"/>
<dbReference type="Gene3D" id="1.25.40.20">
    <property type="entry name" value="Ankyrin repeat-containing domain"/>
    <property type="match status" value="2"/>
</dbReference>
<evidence type="ECO:0000256" key="1">
    <source>
        <dbReference type="ARBA" id="ARBA00022737"/>
    </source>
</evidence>
<keyword evidence="1" id="KW-0677">Repeat</keyword>
<dbReference type="Proteomes" id="UP000649617">
    <property type="component" value="Unassembled WGS sequence"/>
</dbReference>
<feature type="repeat" description="ANK" evidence="3">
    <location>
        <begin position="250"/>
        <end position="272"/>
    </location>
</feature>
<dbReference type="PROSITE" id="PS50088">
    <property type="entry name" value="ANK_REPEAT"/>
    <property type="match status" value="3"/>
</dbReference>
<dbReference type="SMART" id="SM00248">
    <property type="entry name" value="ANK"/>
    <property type="match status" value="6"/>
</dbReference>
<feature type="chain" id="PRO_5032701736" evidence="4">
    <location>
        <begin position="29"/>
        <end position="454"/>
    </location>
</feature>
<dbReference type="PROSITE" id="PS50297">
    <property type="entry name" value="ANK_REP_REGION"/>
    <property type="match status" value="3"/>
</dbReference>
<name>A0A812MYH8_SYMPI</name>
<dbReference type="EMBL" id="CAJNIZ010010014">
    <property type="protein sequence ID" value="CAE7292423.1"/>
    <property type="molecule type" value="Genomic_DNA"/>
</dbReference>
<evidence type="ECO:0000256" key="4">
    <source>
        <dbReference type="SAM" id="SignalP"/>
    </source>
</evidence>
<accession>A0A812MYH8</accession>
<dbReference type="SUPFAM" id="SSF48403">
    <property type="entry name" value="Ankyrin repeat"/>
    <property type="match status" value="1"/>
</dbReference>
<reference evidence="5" key="1">
    <citation type="submission" date="2021-02" db="EMBL/GenBank/DDBJ databases">
        <authorList>
            <person name="Dougan E. K."/>
            <person name="Rhodes N."/>
            <person name="Thang M."/>
            <person name="Chan C."/>
        </authorList>
    </citation>
    <scope>NUCLEOTIDE SEQUENCE</scope>
</reference>
<evidence type="ECO:0000256" key="3">
    <source>
        <dbReference type="PROSITE-ProRule" id="PRU00023"/>
    </source>
</evidence>
<dbReference type="Pfam" id="PF00023">
    <property type="entry name" value="Ank"/>
    <property type="match status" value="1"/>
</dbReference>
<feature type="signal peptide" evidence="4">
    <location>
        <begin position="1"/>
        <end position="28"/>
    </location>
</feature>
<feature type="repeat" description="ANK" evidence="3">
    <location>
        <begin position="325"/>
        <end position="369"/>
    </location>
</feature>
<sequence length="454" mass="48961">MALQLPSLGLTVIPLWLLAVTCPDFPLAWEEEEADEAPGQISGSLLAQGEMEKADQVYFNGLAGPLSSMHKMRLREAPTCLQGVRLHFHQARGLSFFAVKVFKSSTDMNLIDRDATYDDLGEPEDFLIVFTSLGVEKSEQLFKAAEARVEEDAALHSFHKALEEVDANVRDERGETAASKVCRFGHLKMLKSLRLALADFTLADSQGVTPLFLACQEGHVTCASFLLEVCGHMRVCISPDGELPERWAHDGATPLLIAAQNGNLSTVMFLLSLQAVQQDLCMHSGASPVCVSAQNNHLAVVKALVRCRSDANLCLKSNVSPVYIDGSTPLLVAAQNGHLAVIKALWAEMGPAVAKLLIKMRADVSKPNCEGMAPLHYAAKDCKLEMVELLLEYNADPAARTRCGRTAWDLAKEGEEVAGNEAPGSSSSNDTLPKEHWAAIAKKLGTSCAPASAA</sequence>
<gene>
    <name evidence="5" type="primary">ANK1</name>
    <name evidence="5" type="ORF">SPIL2461_LOCUS6572</name>
</gene>
<protein>
    <submittedName>
        <fullName evidence="5">ANK1 protein</fullName>
    </submittedName>
</protein>
<comment type="caution">
    <text evidence="5">The sequence shown here is derived from an EMBL/GenBank/DDBJ whole genome shotgun (WGS) entry which is preliminary data.</text>
</comment>
<evidence type="ECO:0000256" key="2">
    <source>
        <dbReference type="ARBA" id="ARBA00023043"/>
    </source>
</evidence>
<dbReference type="OrthoDB" id="20872at2759"/>
<dbReference type="PANTHER" id="PTHR24173">
    <property type="entry name" value="ANKYRIN REPEAT CONTAINING"/>
    <property type="match status" value="1"/>
</dbReference>
<dbReference type="Pfam" id="PF12796">
    <property type="entry name" value="Ank_2"/>
    <property type="match status" value="2"/>
</dbReference>
<keyword evidence="2 3" id="KW-0040">ANK repeat</keyword>
<dbReference type="PRINTS" id="PR01415">
    <property type="entry name" value="ANKYRIN"/>
</dbReference>
<organism evidence="5 6">
    <name type="scientific">Symbiodinium pilosum</name>
    <name type="common">Dinoflagellate</name>
    <dbReference type="NCBI Taxonomy" id="2952"/>
    <lineage>
        <taxon>Eukaryota</taxon>
        <taxon>Sar</taxon>
        <taxon>Alveolata</taxon>
        <taxon>Dinophyceae</taxon>
        <taxon>Suessiales</taxon>
        <taxon>Symbiodiniaceae</taxon>
        <taxon>Symbiodinium</taxon>
    </lineage>
</organism>
<evidence type="ECO:0000313" key="5">
    <source>
        <dbReference type="EMBL" id="CAE7292423.1"/>
    </source>
</evidence>
<keyword evidence="4" id="KW-0732">Signal</keyword>
<feature type="repeat" description="ANK" evidence="3">
    <location>
        <begin position="370"/>
        <end position="402"/>
    </location>
</feature>
<dbReference type="PANTHER" id="PTHR24173:SF74">
    <property type="entry name" value="ANKYRIN REPEAT DOMAIN-CONTAINING PROTEIN 16"/>
    <property type="match status" value="1"/>
</dbReference>
<keyword evidence="6" id="KW-1185">Reference proteome</keyword>
<dbReference type="InterPro" id="IPR036770">
    <property type="entry name" value="Ankyrin_rpt-contain_sf"/>
</dbReference>
<proteinExistence type="predicted"/>
<evidence type="ECO:0000313" key="6">
    <source>
        <dbReference type="Proteomes" id="UP000649617"/>
    </source>
</evidence>
<dbReference type="InterPro" id="IPR002110">
    <property type="entry name" value="Ankyrin_rpt"/>
</dbReference>